<gene>
    <name evidence="1" type="ORF">BDD43_1025</name>
</gene>
<name>A0A495IXU3_9SPHI</name>
<proteinExistence type="predicted"/>
<evidence type="ECO:0000313" key="2">
    <source>
        <dbReference type="Proteomes" id="UP000268007"/>
    </source>
</evidence>
<keyword evidence="2" id="KW-1185">Reference proteome</keyword>
<evidence type="ECO:0000313" key="1">
    <source>
        <dbReference type="EMBL" id="RKR80888.1"/>
    </source>
</evidence>
<reference evidence="1 2" key="1">
    <citation type="submission" date="2018-10" db="EMBL/GenBank/DDBJ databases">
        <title>Genomic Encyclopedia of Archaeal and Bacterial Type Strains, Phase II (KMG-II): from individual species to whole genera.</title>
        <authorList>
            <person name="Goeker M."/>
        </authorList>
    </citation>
    <scope>NUCLEOTIDE SEQUENCE [LARGE SCALE GENOMIC DNA]</scope>
    <source>
        <strain evidence="1 2">DSM 18602</strain>
    </source>
</reference>
<dbReference type="EMBL" id="RBKU01000001">
    <property type="protein sequence ID" value="RKR80888.1"/>
    <property type="molecule type" value="Genomic_DNA"/>
</dbReference>
<dbReference type="Proteomes" id="UP000268007">
    <property type="component" value="Unassembled WGS sequence"/>
</dbReference>
<dbReference type="AlphaFoldDB" id="A0A495IXU3"/>
<organism evidence="1 2">
    <name type="scientific">Mucilaginibacter gracilis</name>
    <dbReference type="NCBI Taxonomy" id="423350"/>
    <lineage>
        <taxon>Bacteria</taxon>
        <taxon>Pseudomonadati</taxon>
        <taxon>Bacteroidota</taxon>
        <taxon>Sphingobacteriia</taxon>
        <taxon>Sphingobacteriales</taxon>
        <taxon>Sphingobacteriaceae</taxon>
        <taxon>Mucilaginibacter</taxon>
    </lineage>
</organism>
<comment type="caution">
    <text evidence="1">The sequence shown here is derived from an EMBL/GenBank/DDBJ whole genome shotgun (WGS) entry which is preliminary data.</text>
</comment>
<accession>A0A495IXU3</accession>
<sequence length="293" mass="33427">MAIVYTACKQKPAPVKPQPSFKLVHGISFTEVRRTFKSGVSFSDQGFQLEPDWKFTFLSDDSINIYSPEKKKFFNCPVIFDHDSIFNIAWAWMRVKKITKDSIKFQVLEVENKKIQYDRSFIYMTLYSDNYIKNVLHTDSATLVRPSRQDTLYIKHKAEMADADPKYAFGARIPASLTSNSPLVSVIKTSVTKSELENITTADDYLTPDFRVTIHKAYENFNYPIVILVDSKGVLHFSKSHNMQMPEFAESENRVMTAITNGYLKHYLNVKPGTTLGIAHASKIVVTVKGLKN</sequence>
<protein>
    <submittedName>
        <fullName evidence="1">Uncharacterized protein</fullName>
    </submittedName>
</protein>